<reference evidence="3" key="5">
    <citation type="submission" date="2018-04" db="UniProtKB">
        <authorList>
            <consortium name="EnsemblFungi"/>
        </authorList>
    </citation>
    <scope>IDENTIFICATION</scope>
    <source>
        <strain evidence="3">R3-111a-1</strain>
    </source>
</reference>
<reference evidence="4" key="1">
    <citation type="submission" date="2010-07" db="EMBL/GenBank/DDBJ databases">
        <title>The genome sequence of Gaeumannomyces graminis var. tritici strain R3-111a-1.</title>
        <authorList>
            <consortium name="The Broad Institute Genome Sequencing Platform"/>
            <person name="Ma L.-J."/>
            <person name="Dead R."/>
            <person name="Young S."/>
            <person name="Zeng Q."/>
            <person name="Koehrsen M."/>
            <person name="Alvarado L."/>
            <person name="Berlin A."/>
            <person name="Chapman S.B."/>
            <person name="Chen Z."/>
            <person name="Freedman E."/>
            <person name="Gellesch M."/>
            <person name="Goldberg J."/>
            <person name="Griggs A."/>
            <person name="Gujja S."/>
            <person name="Heilman E.R."/>
            <person name="Heiman D."/>
            <person name="Hepburn T."/>
            <person name="Howarth C."/>
            <person name="Jen D."/>
            <person name="Larson L."/>
            <person name="Mehta T."/>
            <person name="Neiman D."/>
            <person name="Pearson M."/>
            <person name="Roberts A."/>
            <person name="Saif S."/>
            <person name="Shea T."/>
            <person name="Shenoy N."/>
            <person name="Sisk P."/>
            <person name="Stolte C."/>
            <person name="Sykes S."/>
            <person name="Walk T."/>
            <person name="White J."/>
            <person name="Yandava C."/>
            <person name="Haas B."/>
            <person name="Nusbaum C."/>
            <person name="Birren B."/>
        </authorList>
    </citation>
    <scope>NUCLEOTIDE SEQUENCE [LARGE SCALE GENOMIC DNA]</scope>
    <source>
        <strain evidence="4">R3-111a-1</strain>
    </source>
</reference>
<dbReference type="Proteomes" id="UP000006039">
    <property type="component" value="Unassembled WGS sequence"/>
</dbReference>
<dbReference type="EMBL" id="GL385584">
    <property type="protein sequence ID" value="EJT68187.1"/>
    <property type="molecule type" value="Genomic_DNA"/>
</dbReference>
<sequence>MALALGCAAVYVTSGSEAKIARARQLGAAGGVLYTDADWPRALARMLPPSRPFLDAVIDGAGGDIVIRTIPLLKPGGVITIYGMTLSPVLDWPMQAVMKNIELRGTTAGSRAEFKDMLDFVAQHKLRPVVSRTVKGLECVEAIEGLFDELKAGKQFGKLVIEI</sequence>
<keyword evidence="4" id="KW-1185">Reference proteome</keyword>
<proteinExistence type="predicted"/>
<dbReference type="VEuPathDB" id="FungiDB:GGTG_14236"/>
<dbReference type="eggNOG" id="KOG1198">
    <property type="taxonomic scope" value="Eukaryota"/>
</dbReference>
<reference evidence="2" key="3">
    <citation type="submission" date="2010-09" db="EMBL/GenBank/DDBJ databases">
        <title>Annotation of Gaeumannomyces graminis var. tritici R3-111a-1.</title>
        <authorList>
            <consortium name="The Broad Institute Genome Sequencing Platform"/>
            <person name="Ma L.-J."/>
            <person name="Dead R."/>
            <person name="Young S.K."/>
            <person name="Zeng Q."/>
            <person name="Gargeya S."/>
            <person name="Fitzgerald M."/>
            <person name="Haas B."/>
            <person name="Abouelleil A."/>
            <person name="Alvarado L."/>
            <person name="Arachchi H.M."/>
            <person name="Berlin A."/>
            <person name="Brown A."/>
            <person name="Chapman S.B."/>
            <person name="Chen Z."/>
            <person name="Dunbar C."/>
            <person name="Freedman E."/>
            <person name="Gearin G."/>
            <person name="Gellesch M."/>
            <person name="Goldberg J."/>
            <person name="Griggs A."/>
            <person name="Gujja S."/>
            <person name="Heiman D."/>
            <person name="Howarth C."/>
            <person name="Larson L."/>
            <person name="Lui A."/>
            <person name="MacDonald P.J.P."/>
            <person name="Mehta T."/>
            <person name="Montmayeur A."/>
            <person name="Murphy C."/>
            <person name="Neiman D."/>
            <person name="Pearson M."/>
            <person name="Priest M."/>
            <person name="Roberts A."/>
            <person name="Saif S."/>
            <person name="Shea T."/>
            <person name="Shenoy N."/>
            <person name="Sisk P."/>
            <person name="Stolte C."/>
            <person name="Sykes S."/>
            <person name="Yandava C."/>
            <person name="Wortman J."/>
            <person name="Nusbaum C."/>
            <person name="Birren B."/>
        </authorList>
    </citation>
    <scope>NUCLEOTIDE SEQUENCE</scope>
    <source>
        <strain evidence="2">R3-111a-1</strain>
    </source>
</reference>
<dbReference type="GeneID" id="20354694"/>
<dbReference type="SUPFAM" id="SSF51735">
    <property type="entry name" value="NAD(P)-binding Rossmann-fold domains"/>
    <property type="match status" value="1"/>
</dbReference>
<dbReference type="InterPro" id="IPR013149">
    <property type="entry name" value="ADH-like_C"/>
</dbReference>
<dbReference type="RefSeq" id="XP_009230427.1">
    <property type="nucleotide sequence ID" value="XM_009232163.1"/>
</dbReference>
<dbReference type="PANTHER" id="PTHR45033">
    <property type="match status" value="1"/>
</dbReference>
<evidence type="ECO:0000313" key="3">
    <source>
        <dbReference type="EnsemblFungi" id="EJT68187"/>
    </source>
</evidence>
<dbReference type="Pfam" id="PF00107">
    <property type="entry name" value="ADH_zinc_N"/>
    <property type="match status" value="1"/>
</dbReference>
<dbReference type="Gene3D" id="3.90.180.10">
    <property type="entry name" value="Medium-chain alcohol dehydrogenases, catalytic domain"/>
    <property type="match status" value="1"/>
</dbReference>
<evidence type="ECO:0000313" key="4">
    <source>
        <dbReference type="Proteomes" id="UP000006039"/>
    </source>
</evidence>
<dbReference type="EnsemblFungi" id="EJT68187">
    <property type="protein sequence ID" value="EJT68187"/>
    <property type="gene ID" value="GGTG_14236"/>
</dbReference>
<reference evidence="3" key="4">
    <citation type="journal article" date="2015" name="G3 (Bethesda)">
        <title>Genome sequences of three phytopathogenic species of the Magnaporthaceae family of fungi.</title>
        <authorList>
            <person name="Okagaki L.H."/>
            <person name="Nunes C.C."/>
            <person name="Sailsbery J."/>
            <person name="Clay B."/>
            <person name="Brown D."/>
            <person name="John T."/>
            <person name="Oh Y."/>
            <person name="Young N."/>
            <person name="Fitzgerald M."/>
            <person name="Haas B.J."/>
            <person name="Zeng Q."/>
            <person name="Young S."/>
            <person name="Adiconis X."/>
            <person name="Fan L."/>
            <person name="Levin J.Z."/>
            <person name="Mitchell T.K."/>
            <person name="Okubara P.A."/>
            <person name="Farman M.L."/>
            <person name="Kohn L.M."/>
            <person name="Birren B."/>
            <person name="Ma L.-J."/>
            <person name="Dean R.A."/>
        </authorList>
    </citation>
    <scope>NUCLEOTIDE SEQUENCE</scope>
    <source>
        <strain evidence="3">R3-111a-1</strain>
    </source>
</reference>
<feature type="domain" description="Alcohol dehydrogenase-like C-terminal" evidence="1">
    <location>
        <begin position="1"/>
        <end position="122"/>
    </location>
</feature>
<name>J3PL04_GAET3</name>
<organism evidence="2">
    <name type="scientific">Gaeumannomyces tritici (strain R3-111a-1)</name>
    <name type="common">Wheat and barley take-all root rot fungus</name>
    <name type="synonym">Gaeumannomyces graminis var. tritici</name>
    <dbReference type="NCBI Taxonomy" id="644352"/>
    <lineage>
        <taxon>Eukaryota</taxon>
        <taxon>Fungi</taxon>
        <taxon>Dikarya</taxon>
        <taxon>Ascomycota</taxon>
        <taxon>Pezizomycotina</taxon>
        <taxon>Sordariomycetes</taxon>
        <taxon>Sordariomycetidae</taxon>
        <taxon>Magnaporthales</taxon>
        <taxon>Magnaporthaceae</taxon>
        <taxon>Gaeumannomyces</taxon>
    </lineage>
</organism>
<dbReference type="STRING" id="644352.J3PL04"/>
<dbReference type="InterPro" id="IPR036291">
    <property type="entry name" value="NAD(P)-bd_dom_sf"/>
</dbReference>
<protein>
    <recommendedName>
        <fullName evidence="1">Alcohol dehydrogenase-like C-terminal domain-containing protein</fullName>
    </recommendedName>
</protein>
<dbReference type="HOGENOM" id="CLU_1717696_0_0_1"/>
<evidence type="ECO:0000259" key="1">
    <source>
        <dbReference type="Pfam" id="PF00107"/>
    </source>
</evidence>
<dbReference type="AlphaFoldDB" id="J3PL04"/>
<evidence type="ECO:0000313" key="2">
    <source>
        <dbReference type="EMBL" id="EJT68187.1"/>
    </source>
</evidence>
<reference evidence="2" key="2">
    <citation type="submission" date="2010-07" db="EMBL/GenBank/DDBJ databases">
        <authorList>
            <consortium name="The Broad Institute Genome Sequencing Platform"/>
            <consortium name="Broad Institute Genome Sequencing Center for Infectious Disease"/>
            <person name="Ma L.-J."/>
            <person name="Dead R."/>
            <person name="Young S."/>
            <person name="Zeng Q."/>
            <person name="Koehrsen M."/>
            <person name="Alvarado L."/>
            <person name="Berlin A."/>
            <person name="Chapman S.B."/>
            <person name="Chen Z."/>
            <person name="Freedman E."/>
            <person name="Gellesch M."/>
            <person name="Goldberg J."/>
            <person name="Griggs A."/>
            <person name="Gujja S."/>
            <person name="Heilman E.R."/>
            <person name="Heiman D."/>
            <person name="Hepburn T."/>
            <person name="Howarth C."/>
            <person name="Jen D."/>
            <person name="Larson L."/>
            <person name="Mehta T."/>
            <person name="Neiman D."/>
            <person name="Pearson M."/>
            <person name="Roberts A."/>
            <person name="Saif S."/>
            <person name="Shea T."/>
            <person name="Shenoy N."/>
            <person name="Sisk P."/>
            <person name="Stolte C."/>
            <person name="Sykes S."/>
            <person name="Walk T."/>
            <person name="White J."/>
            <person name="Yandava C."/>
            <person name="Haas B."/>
            <person name="Nusbaum C."/>
            <person name="Birren B."/>
        </authorList>
    </citation>
    <scope>NUCLEOTIDE SEQUENCE</scope>
    <source>
        <strain evidence="2">R3-111a-1</strain>
    </source>
</reference>
<accession>J3PL04</accession>
<dbReference type="PANTHER" id="PTHR45033:SF3">
    <property type="entry name" value="DEHYDROGENASE, PUTATIVE (AFU_ORTHOLOGUE AFUA_2G13270)-RELATED"/>
    <property type="match status" value="1"/>
</dbReference>
<dbReference type="OrthoDB" id="449487at2759"/>
<gene>
    <name evidence="3" type="primary">20354694</name>
    <name evidence="2" type="ORF">GGTG_14236</name>
</gene>
<dbReference type="Gene3D" id="3.40.50.720">
    <property type="entry name" value="NAD(P)-binding Rossmann-like Domain"/>
    <property type="match status" value="1"/>
</dbReference>
<dbReference type="InterPro" id="IPR052711">
    <property type="entry name" value="Zinc_ADH-like"/>
</dbReference>